<dbReference type="InterPro" id="IPR051781">
    <property type="entry name" value="Metallo-dep_Hydrolase"/>
</dbReference>
<dbReference type="EMBL" id="JBHULV010000023">
    <property type="protein sequence ID" value="MFD2731566.1"/>
    <property type="molecule type" value="Genomic_DNA"/>
</dbReference>
<dbReference type="PANTHER" id="PTHR43135:SF3">
    <property type="entry name" value="ALPHA-D-RIBOSE 1-METHYLPHOSPHONATE 5-TRIPHOSPHATE DIPHOSPHATASE"/>
    <property type="match status" value="1"/>
</dbReference>
<feature type="compositionally biased region" description="Polar residues" evidence="1">
    <location>
        <begin position="978"/>
        <end position="987"/>
    </location>
</feature>
<sequence>MKKKLLTILFISVGLFVKAQETYPVNGSKDYRNGQFAFTNANIVINSVQTIKNGTLIIKDQKIEQVGTALTIPKGYVVIDLKGKYIYPSLIDAFSNYGVPESSRQSFGRGAQPVFTSTKGGAYSWNEAIKPEMSTASVFNVDVKKAEELKKLGFGTVNTLIKDGIARGTSVVVTLNDDSPNLVILKDNVSANYSFNKGTAKTDYPSSLMGAIALMRQTYLDANWYKSQSKEFNMSLSEFNKTQSLTQLFEVNSWQDVLRADKLGDEFNTQYLFKSGGDEYQRIAAIKATNGKFIIPLNFPKAYDVEDPADARSVSYAQMKHWELAPTNPAVMQNAGVEFAITSSDLESTKDFWTNLRLAIDHGLTQQQALKSLTEIPAKFLGIDNQVGTLSAGKAANFLITSDSLFKKGNIIYENWVQGKRFIVAQKDVKDLRGNYDLVIGGMGAYTMKIGGSLGAYDLNLEKTGADSLKVKGNITRNGDLVSIYFDLNKNKTGDTRLTGYLDAETPIVIKGEAIDADGDKSNFTATYATAFTEKVKKEEPKPALKVGDVIFPFIAFGNKETPKQESVLFKNATVWTNEKDGILQNTDVLIVNGKIKSIGKNLNAAGAKIIDATGKHLTAGIIDEHSHIAISRGVNEGTQAVTSEVRIGDVLESDDINIYRQLGGGVTTSHLLHGSANPIGGQTQLIKLRWGKTPEEMKFTGWEGFIKFALGENVKQSNWGDFNTIRFPQTRMGVEQVFVDAFVRAKEYKAQWAAYNGAKNKSGLSQPRKDLELDALVEILDDNRHITCHSYVQSEINMLMHVADSLGFKINTFTHILEGYKVADKMAARGIAGSTFADWWAYKMEVSEAIAYNGKLMHSAGVLTAFNSDDAEMARRLNQEAAKAVKYGNVSEEEAFKFVTLNPAKMLHIDDKVGSIKVGKDADLVVWSANPLSVYAKAEKTFVDGIKYWDIDQDAEKQKAMVSEKSRLIQKMIDSKSGGSKTQRPVTTKPALDTCDTMEEDYQTAAH</sequence>
<feature type="region of interest" description="Disordered" evidence="1">
    <location>
        <begin position="975"/>
        <end position="997"/>
    </location>
</feature>
<dbReference type="InterPro" id="IPR011059">
    <property type="entry name" value="Metal-dep_hydrolase_composite"/>
</dbReference>
<dbReference type="Gene3D" id="3.20.20.140">
    <property type="entry name" value="Metal-dependent hydrolases"/>
    <property type="match status" value="2"/>
</dbReference>
<dbReference type="PANTHER" id="PTHR43135">
    <property type="entry name" value="ALPHA-D-RIBOSE 1-METHYLPHOSPHONATE 5-TRIPHOSPHATE DIPHOSPHATASE"/>
    <property type="match status" value="1"/>
</dbReference>
<proteinExistence type="predicted"/>
<feature type="signal peptide" evidence="2">
    <location>
        <begin position="1"/>
        <end position="19"/>
    </location>
</feature>
<dbReference type="InterPro" id="IPR032466">
    <property type="entry name" value="Metal_Hydrolase"/>
</dbReference>
<dbReference type="InterPro" id="IPR006680">
    <property type="entry name" value="Amidohydro-rel"/>
</dbReference>
<evidence type="ECO:0000256" key="1">
    <source>
        <dbReference type="SAM" id="MobiDB-lite"/>
    </source>
</evidence>
<gene>
    <name evidence="4" type="ORF">ACFSSE_07595</name>
</gene>
<evidence type="ECO:0000259" key="3">
    <source>
        <dbReference type="Pfam" id="PF01979"/>
    </source>
</evidence>
<dbReference type="RefSeq" id="WP_379043168.1">
    <property type="nucleotide sequence ID" value="NZ_JBHSKW010000028.1"/>
</dbReference>
<dbReference type="SUPFAM" id="SSF51556">
    <property type="entry name" value="Metallo-dependent hydrolases"/>
    <property type="match status" value="2"/>
</dbReference>
<protein>
    <submittedName>
        <fullName evidence="4">Amidohydrolase family protein</fullName>
    </submittedName>
</protein>
<organism evidence="4 5">
    <name type="scientific">Pedobacter alpinus</name>
    <dbReference type="NCBI Taxonomy" id="1590643"/>
    <lineage>
        <taxon>Bacteria</taxon>
        <taxon>Pseudomonadati</taxon>
        <taxon>Bacteroidota</taxon>
        <taxon>Sphingobacteriia</taxon>
        <taxon>Sphingobacteriales</taxon>
        <taxon>Sphingobacteriaceae</taxon>
        <taxon>Pedobacter</taxon>
    </lineage>
</organism>
<reference evidence="5" key="1">
    <citation type="journal article" date="2019" name="Int. J. Syst. Evol. Microbiol.">
        <title>The Global Catalogue of Microorganisms (GCM) 10K type strain sequencing project: providing services to taxonomists for standard genome sequencing and annotation.</title>
        <authorList>
            <consortium name="The Broad Institute Genomics Platform"/>
            <consortium name="The Broad Institute Genome Sequencing Center for Infectious Disease"/>
            <person name="Wu L."/>
            <person name="Ma J."/>
        </authorList>
    </citation>
    <scope>NUCLEOTIDE SEQUENCE [LARGE SCALE GENOMIC DNA]</scope>
    <source>
        <strain evidence="5">KCTC 42456</strain>
    </source>
</reference>
<evidence type="ECO:0000313" key="5">
    <source>
        <dbReference type="Proteomes" id="UP001597546"/>
    </source>
</evidence>
<dbReference type="CDD" id="cd01309">
    <property type="entry name" value="Met_dep_hydrolase_C"/>
    <property type="match status" value="1"/>
</dbReference>
<accession>A0ABW5TR55</accession>
<keyword evidence="5" id="KW-1185">Reference proteome</keyword>
<name>A0ABW5TR55_9SPHI</name>
<evidence type="ECO:0000313" key="4">
    <source>
        <dbReference type="EMBL" id="MFD2731566.1"/>
    </source>
</evidence>
<dbReference type="Proteomes" id="UP001597546">
    <property type="component" value="Unassembled WGS sequence"/>
</dbReference>
<dbReference type="Gene3D" id="2.30.40.10">
    <property type="entry name" value="Urease, subunit C, domain 1"/>
    <property type="match status" value="1"/>
</dbReference>
<dbReference type="Pfam" id="PF01979">
    <property type="entry name" value="Amidohydro_1"/>
    <property type="match status" value="2"/>
</dbReference>
<evidence type="ECO:0000256" key="2">
    <source>
        <dbReference type="SAM" id="SignalP"/>
    </source>
</evidence>
<feature type="domain" description="Amidohydrolase-related" evidence="3">
    <location>
        <begin position="856"/>
        <end position="941"/>
    </location>
</feature>
<feature type="domain" description="Amidohydrolase-related" evidence="3">
    <location>
        <begin position="332"/>
        <end position="403"/>
    </location>
</feature>
<comment type="caution">
    <text evidence="4">The sequence shown here is derived from an EMBL/GenBank/DDBJ whole genome shotgun (WGS) entry which is preliminary data.</text>
</comment>
<dbReference type="SUPFAM" id="SSF51338">
    <property type="entry name" value="Composite domain of metallo-dependent hydrolases"/>
    <property type="match status" value="2"/>
</dbReference>
<keyword evidence="2" id="KW-0732">Signal</keyword>
<feature type="chain" id="PRO_5045300973" evidence="2">
    <location>
        <begin position="20"/>
        <end position="1008"/>
    </location>
</feature>